<proteinExistence type="predicted"/>
<feature type="compositionally biased region" description="Polar residues" evidence="1">
    <location>
        <begin position="1"/>
        <end position="15"/>
    </location>
</feature>
<feature type="region of interest" description="Disordered" evidence="1">
    <location>
        <begin position="1"/>
        <end position="26"/>
    </location>
</feature>
<dbReference type="OrthoDB" id="10599809at2759"/>
<organism evidence="2 3">
    <name type="scientific">Paraphaeosphaeria minitans</name>
    <dbReference type="NCBI Taxonomy" id="565426"/>
    <lineage>
        <taxon>Eukaryota</taxon>
        <taxon>Fungi</taxon>
        <taxon>Dikarya</taxon>
        <taxon>Ascomycota</taxon>
        <taxon>Pezizomycotina</taxon>
        <taxon>Dothideomycetes</taxon>
        <taxon>Pleosporomycetidae</taxon>
        <taxon>Pleosporales</taxon>
        <taxon>Massarineae</taxon>
        <taxon>Didymosphaeriaceae</taxon>
        <taxon>Paraphaeosphaeria</taxon>
    </lineage>
</organism>
<evidence type="ECO:0000313" key="2">
    <source>
        <dbReference type="EMBL" id="KAF9741591.1"/>
    </source>
</evidence>
<name>A0A9P6GTJ2_9PLEO</name>
<evidence type="ECO:0000256" key="1">
    <source>
        <dbReference type="SAM" id="MobiDB-lite"/>
    </source>
</evidence>
<reference evidence="2" key="1">
    <citation type="journal article" date="2020" name="Mol. Plant Microbe Interact.">
        <title>Genome Sequence of the Biocontrol Agent Coniothyrium minitans strain Conio (IMI 134523).</title>
        <authorList>
            <person name="Patel D."/>
            <person name="Shittu T.A."/>
            <person name="Baroncelli R."/>
            <person name="Muthumeenakshi S."/>
            <person name="Osborne T.H."/>
            <person name="Janganan T.K."/>
            <person name="Sreenivasaprasad S."/>
        </authorList>
    </citation>
    <scope>NUCLEOTIDE SEQUENCE</scope>
    <source>
        <strain evidence="2">Conio</strain>
    </source>
</reference>
<dbReference type="Proteomes" id="UP000756921">
    <property type="component" value="Unassembled WGS sequence"/>
</dbReference>
<gene>
    <name evidence="2" type="ORF">PMIN01_01130</name>
</gene>
<evidence type="ECO:0000313" key="3">
    <source>
        <dbReference type="Proteomes" id="UP000756921"/>
    </source>
</evidence>
<comment type="caution">
    <text evidence="2">The sequence shown here is derived from an EMBL/GenBank/DDBJ whole genome shotgun (WGS) entry which is preliminary data.</text>
</comment>
<accession>A0A9P6GTJ2</accession>
<protein>
    <submittedName>
        <fullName evidence="2">Uncharacterized protein</fullName>
    </submittedName>
</protein>
<dbReference type="EMBL" id="WJXW01000001">
    <property type="protein sequence ID" value="KAF9741591.1"/>
    <property type="molecule type" value="Genomic_DNA"/>
</dbReference>
<keyword evidence="3" id="KW-1185">Reference proteome</keyword>
<sequence length="218" mass="23875">MLLTAVQRSAPSALQGSHEAHSALGSKARPIPSWCDRFPADSARDVVGNNPLSQSNVPAQQRQNLWRCTSAVSTRQSCFHLSSHSHRERAVLSAVAAIKRWSLRVARFGGEQHDGNRKRSYVTSSRKAIKCPSTKYLPTPHPPASDASHRRCDHCRSSHGLGPAGSLVYLEACPFQAASSATMCVRQIEGVSEAHIPNRGKLIDRTLALWVECCIFEL</sequence>
<dbReference type="AlphaFoldDB" id="A0A9P6GTJ2"/>